<evidence type="ECO:0000256" key="1">
    <source>
        <dbReference type="SAM" id="MobiDB-lite"/>
    </source>
</evidence>
<dbReference type="EMBL" id="LR633967">
    <property type="protein sequence ID" value="VUX56328.1"/>
    <property type="molecule type" value="Genomic_DNA"/>
</dbReference>
<feature type="chain" id="PRO_5028474304" evidence="2">
    <location>
        <begin position="29"/>
        <end position="294"/>
    </location>
</feature>
<evidence type="ECO:0000313" key="3">
    <source>
        <dbReference type="EMBL" id="VUX56328.1"/>
    </source>
</evidence>
<proteinExistence type="predicted"/>
<sequence length="294" mass="31538">MNISRVATFSLALAVAVFALGNVNTAYSAKPDCTSEPPPDHPKCNKDDGGEDPQGCVDHPCIASVGKWHGRAASEYAEANGTYTKISSSRFGKILAKDDFSKLCADYDVLIFEWDSPNIKNLNWGSLESYMACGGGIIWEDTTNIVKLDGDLTVVISNHDSSAPSPIEVTFDGNCFDKPSSLCAPNSPAPAFPTASPFSLVNSHIEFTGLGFEDLGLEEYLIHVPGPEEDDHGVLGLYGIIGDGCIVMTGPDNNFHGDADYSGPNELGPQNMHALLENELDWLLNSTECKPSMM</sequence>
<feature type="region of interest" description="Disordered" evidence="1">
    <location>
        <begin position="29"/>
        <end position="50"/>
    </location>
</feature>
<organism evidence="3">
    <name type="scientific">uncultured Woeseiaceae bacterium</name>
    <dbReference type="NCBI Taxonomy" id="1983305"/>
    <lineage>
        <taxon>Bacteria</taxon>
        <taxon>Pseudomonadati</taxon>
        <taxon>Pseudomonadota</taxon>
        <taxon>Gammaproteobacteria</taxon>
        <taxon>Woeseiales</taxon>
        <taxon>Woeseiaceae</taxon>
        <taxon>environmental samples</taxon>
    </lineage>
</organism>
<evidence type="ECO:0000256" key="2">
    <source>
        <dbReference type="SAM" id="SignalP"/>
    </source>
</evidence>
<accession>A0A7D9H4M2</accession>
<name>A0A7D9H4M2_9GAMM</name>
<gene>
    <name evidence="3" type="ORF">JTBM06_V1_620002</name>
</gene>
<reference evidence="3" key="1">
    <citation type="submission" date="2019-07" db="EMBL/GenBank/DDBJ databases">
        <authorList>
            <person name="Weber M."/>
            <person name="Kostadinov I."/>
            <person name="Kostadinov D I."/>
        </authorList>
    </citation>
    <scope>NUCLEOTIDE SEQUENCE</scope>
    <source>
        <strain evidence="3">Gfbio:sag-sample-m06:053724c1-46a9-4a36-b237-ea2bf867836b</strain>
    </source>
</reference>
<feature type="compositionally biased region" description="Basic and acidic residues" evidence="1">
    <location>
        <begin position="38"/>
        <end position="48"/>
    </location>
</feature>
<dbReference type="AlphaFoldDB" id="A0A7D9H4M2"/>
<keyword evidence="2" id="KW-0732">Signal</keyword>
<feature type="signal peptide" evidence="2">
    <location>
        <begin position="1"/>
        <end position="28"/>
    </location>
</feature>
<protein>
    <submittedName>
        <fullName evidence="3">Uncharacterized protein</fullName>
    </submittedName>
</protein>